<evidence type="ECO:0000256" key="11">
    <source>
        <dbReference type="ARBA" id="ARBA00022989"/>
    </source>
</evidence>
<keyword evidence="7" id="KW-1003">Cell membrane</keyword>
<comment type="function">
    <text evidence="1">Involved in the TonB-dependent energy-dependent transport of various receptor-bound substrates.</text>
</comment>
<evidence type="ECO:0000256" key="3">
    <source>
        <dbReference type="ARBA" id="ARBA00005811"/>
    </source>
</evidence>
<evidence type="ECO:0000256" key="14">
    <source>
        <dbReference type="SAM" id="Phobius"/>
    </source>
</evidence>
<dbReference type="RefSeq" id="WP_023929988.1">
    <property type="nucleotide sequence ID" value="NZ_JAERIX010000010.1"/>
</dbReference>
<dbReference type="InterPro" id="IPR014171">
    <property type="entry name" value="TonB_ExbD_2"/>
</dbReference>
<dbReference type="PANTHER" id="PTHR30558:SF12">
    <property type="entry name" value="BIOPOLYMER TRANSPORT PROTEIN EXBD"/>
    <property type="match status" value="1"/>
</dbReference>
<dbReference type="Pfam" id="PF02472">
    <property type="entry name" value="ExbD"/>
    <property type="match status" value="1"/>
</dbReference>
<proteinExistence type="inferred from homology"/>
<keyword evidence="8" id="KW-0997">Cell inner membrane</keyword>
<comment type="subcellular location">
    <subcellularLocation>
        <location evidence="2">Cell inner membrane</location>
        <topology evidence="2">Single-pass type II membrane protein</topology>
    </subcellularLocation>
    <subcellularLocation>
        <location evidence="13">Cell membrane</location>
        <topology evidence="13">Single-pass type II membrane protein</topology>
    </subcellularLocation>
</comment>
<feature type="transmembrane region" description="Helical" evidence="14">
    <location>
        <begin position="12"/>
        <end position="33"/>
    </location>
</feature>
<dbReference type="GO" id="GO:0005886">
    <property type="term" value="C:plasma membrane"/>
    <property type="evidence" value="ECO:0007669"/>
    <property type="project" value="UniProtKB-SubCell"/>
</dbReference>
<dbReference type="NCBIfam" id="TIGR02804">
    <property type="entry name" value="ExbD_2"/>
    <property type="match status" value="1"/>
</dbReference>
<evidence type="ECO:0000256" key="10">
    <source>
        <dbReference type="ARBA" id="ARBA00022927"/>
    </source>
</evidence>
<comment type="similarity">
    <text evidence="3 13">Belongs to the ExbD/TolR family.</text>
</comment>
<evidence type="ECO:0000256" key="13">
    <source>
        <dbReference type="RuleBase" id="RU003879"/>
    </source>
</evidence>
<dbReference type="PANTHER" id="PTHR30558">
    <property type="entry name" value="EXBD MEMBRANE COMPONENT OF PMF-DRIVEN MACROMOLECULE IMPORT SYSTEM"/>
    <property type="match status" value="1"/>
</dbReference>
<keyword evidence="9 13" id="KW-0812">Transmembrane</keyword>
<keyword evidence="10 13" id="KW-0653">Protein transport</keyword>
<dbReference type="Gene3D" id="3.30.420.270">
    <property type="match status" value="1"/>
</dbReference>
<keyword evidence="11 14" id="KW-1133">Transmembrane helix</keyword>
<evidence type="ECO:0000256" key="8">
    <source>
        <dbReference type="ARBA" id="ARBA00022519"/>
    </source>
</evidence>
<comment type="caution">
    <text evidence="15">The sequence shown here is derived from an EMBL/GenBank/DDBJ whole genome shotgun (WGS) entry which is preliminary data.</text>
</comment>
<evidence type="ECO:0000256" key="5">
    <source>
        <dbReference type="ARBA" id="ARBA00022090"/>
    </source>
</evidence>
<accession>A0A5M9QJY8</accession>
<evidence type="ECO:0000256" key="9">
    <source>
        <dbReference type="ARBA" id="ARBA00022692"/>
    </source>
</evidence>
<evidence type="ECO:0000256" key="4">
    <source>
        <dbReference type="ARBA" id="ARBA00011471"/>
    </source>
</evidence>
<evidence type="ECO:0000256" key="1">
    <source>
        <dbReference type="ARBA" id="ARBA00003540"/>
    </source>
</evidence>
<dbReference type="EMBL" id="VXKE01000016">
    <property type="protein sequence ID" value="KAA8709034.1"/>
    <property type="molecule type" value="Genomic_DNA"/>
</dbReference>
<dbReference type="GO" id="GO:0015031">
    <property type="term" value="P:protein transport"/>
    <property type="evidence" value="ECO:0007669"/>
    <property type="project" value="UniProtKB-KW"/>
</dbReference>
<evidence type="ECO:0000313" key="15">
    <source>
        <dbReference type="EMBL" id="KAA8709034.1"/>
    </source>
</evidence>
<dbReference type="GO" id="GO:0022857">
    <property type="term" value="F:transmembrane transporter activity"/>
    <property type="evidence" value="ECO:0007669"/>
    <property type="project" value="InterPro"/>
</dbReference>
<comment type="subunit">
    <text evidence="4">The accessory proteins ExbB and ExbD seem to form a complex with TonB.</text>
</comment>
<organism evidence="15 16">
    <name type="scientific">Helicobacter canis</name>
    <dbReference type="NCBI Taxonomy" id="29419"/>
    <lineage>
        <taxon>Bacteria</taxon>
        <taxon>Pseudomonadati</taxon>
        <taxon>Campylobacterota</taxon>
        <taxon>Epsilonproteobacteria</taxon>
        <taxon>Campylobacterales</taxon>
        <taxon>Helicobacteraceae</taxon>
        <taxon>Helicobacter</taxon>
    </lineage>
</organism>
<evidence type="ECO:0000256" key="12">
    <source>
        <dbReference type="ARBA" id="ARBA00023136"/>
    </source>
</evidence>
<keyword evidence="12 14" id="KW-0472">Membrane</keyword>
<reference evidence="15 16" key="1">
    <citation type="submission" date="2019-09" db="EMBL/GenBank/DDBJ databases">
        <title>Draft genome sequence of various Type strains from the CCUG.</title>
        <authorList>
            <person name="Pineiro-Iglesias B."/>
            <person name="Tunovic T."/>
            <person name="Unosson C."/>
            <person name="Inganas E."/>
            <person name="Ohlen M."/>
            <person name="Cardew S."/>
            <person name="Jensie-Markopoulos S."/>
            <person name="Salva-Serra F."/>
            <person name="Jaen-Luchoro D."/>
            <person name="Karlsson R."/>
            <person name="Svensson-Stadler L."/>
            <person name="Chun J."/>
            <person name="Moore E."/>
        </authorList>
    </citation>
    <scope>NUCLEOTIDE SEQUENCE [LARGE SCALE GENOMIC DNA]</scope>
    <source>
        <strain evidence="15 16">CCUG 32756T</strain>
    </source>
</reference>
<dbReference type="Proteomes" id="UP000323707">
    <property type="component" value="Unassembled WGS sequence"/>
</dbReference>
<evidence type="ECO:0000256" key="6">
    <source>
        <dbReference type="ARBA" id="ARBA00022448"/>
    </source>
</evidence>
<sequence length="126" mass="14049">MKPRRAEGLNIVPFIDVMLVLLAIVLSVSTFIAQGKIPINLPQADNVEKKNDDKVVQILISADNRIYIDDKELDSSSLREQLEALDSEAMVEVKSDKDARFESFVQIISILKDKGHENVSITAQTP</sequence>
<evidence type="ECO:0000313" key="16">
    <source>
        <dbReference type="Proteomes" id="UP000323707"/>
    </source>
</evidence>
<name>A0A5M9QJY8_9HELI</name>
<keyword evidence="6 13" id="KW-0813">Transport</keyword>
<gene>
    <name evidence="15" type="primary">exbD</name>
    <name evidence="15" type="ORF">F4V45_05350</name>
</gene>
<dbReference type="AlphaFoldDB" id="A0A5M9QJY8"/>
<evidence type="ECO:0000256" key="7">
    <source>
        <dbReference type="ARBA" id="ARBA00022475"/>
    </source>
</evidence>
<dbReference type="InterPro" id="IPR003400">
    <property type="entry name" value="ExbD"/>
</dbReference>
<evidence type="ECO:0000256" key="2">
    <source>
        <dbReference type="ARBA" id="ARBA00004249"/>
    </source>
</evidence>
<protein>
    <recommendedName>
        <fullName evidence="5">Biopolymer transport protein ExbD</fullName>
    </recommendedName>
</protein>